<dbReference type="EMBL" id="NIBQ01000002">
    <property type="protein sequence ID" value="OUZ32695.1"/>
    <property type="molecule type" value="Genomic_DNA"/>
</dbReference>
<evidence type="ECO:0000256" key="2">
    <source>
        <dbReference type="SAM" id="MobiDB-lite"/>
    </source>
</evidence>
<dbReference type="InterPro" id="IPR009459">
    <property type="entry name" value="MucBP_dom"/>
</dbReference>
<protein>
    <recommendedName>
        <fullName evidence="5">MucBP domain-containing protein</fullName>
    </recommendedName>
</protein>
<feature type="domain" description="MucBP" evidence="5">
    <location>
        <begin position="198"/>
        <end position="266"/>
    </location>
</feature>
<keyword evidence="3" id="KW-0812">Transmembrane</keyword>
<reference evidence="7" key="3">
    <citation type="submission" date="2024-03" db="EMBL/GenBank/DDBJ databases">
        <title>The Genome Sequence of Enterococcus sp. DIV0238c.</title>
        <authorList>
            <consortium name="The Broad Institute Genomics Platform"/>
            <consortium name="The Broad Institute Microbial Omics Core"/>
            <consortium name="The Broad Institute Genomic Center for Infectious Diseases"/>
            <person name="Earl A."/>
            <person name="Manson A."/>
            <person name="Gilmore M."/>
            <person name="Schwartman J."/>
            <person name="Shea T."/>
            <person name="Abouelleil A."/>
            <person name="Cao P."/>
            <person name="Chapman S."/>
            <person name="Cusick C."/>
            <person name="Young S."/>
            <person name="Neafsey D."/>
            <person name="Nusbaum C."/>
            <person name="Birren B."/>
        </authorList>
    </citation>
    <scope>NUCLEOTIDE SEQUENCE</scope>
    <source>
        <strain evidence="7">9D6_DIV0238</strain>
    </source>
</reference>
<dbReference type="Pfam" id="PF06458">
    <property type="entry name" value="MucBP"/>
    <property type="match status" value="2"/>
</dbReference>
<reference evidence="6" key="1">
    <citation type="submission" date="2017-05" db="EMBL/GenBank/DDBJ databases">
        <title>The Genome Sequence of Enterococcus sp. 9D6_DIV0238.</title>
        <authorList>
            <consortium name="The Broad Institute Genomics Platform"/>
            <consortium name="The Broad Institute Genomic Center for Infectious Diseases"/>
            <person name="Earl A."/>
            <person name="Manson A."/>
            <person name="Schwartman J."/>
            <person name="Gilmore M."/>
            <person name="Abouelleil A."/>
            <person name="Cao P."/>
            <person name="Chapman S."/>
            <person name="Cusick C."/>
            <person name="Shea T."/>
            <person name="Young S."/>
            <person name="Neafsey D."/>
            <person name="Nusbaum C."/>
            <person name="Birren B."/>
        </authorList>
    </citation>
    <scope>NUCLEOTIDE SEQUENCE [LARGE SCALE GENOMIC DNA]</scope>
    <source>
        <strain evidence="6">9D6_DIV0238</strain>
    </source>
</reference>
<evidence type="ECO:0000256" key="1">
    <source>
        <dbReference type="ARBA" id="ARBA00022737"/>
    </source>
</evidence>
<name>A0A200J7Y8_9ENTE</name>
<evidence type="ECO:0000313" key="8">
    <source>
        <dbReference type="Proteomes" id="UP000196151"/>
    </source>
</evidence>
<sequence>MKKTMLSLFILISAIFLLPSHSEAAQLNFYDIVTLNAQEQAKIIKEKPTVSGEYGQYNLIYEKNVDTTSVSSNATGTSNKANDQGTTTKTTKQANLPKAGENRQFQLVLFGTGFILISFFILYKYRKYSKLLLIVIIPMAFGPSPMKALAAEASLIPSEKLELSEGEAKMIEPKAIEGYTYVGYYPSEKVVLPAGESKITVLYVDENSQEIHSPQVLFGKIGESYDVSTEQYKLAIPGYVLNQMKLPPNAVGTIKEQEQTVVYEYQKELAQKGRVTVHYLDMNGQEIQPKEHLSGEIGQTFQIETKEISGFLFDHAEGDLEGTFGETEKDIQLYYTDEVTVNIHYIDKWTKQPLTLNSITPYADYLRPDISDIDGYYYTNSYNGKTYAQGETASEDQLTVKVGASYTLPKEIRFLITKPTGETMNTLNFPKPIEDLGWAVAIDSYSNFLYFQEKPEYIPANYTGVADQATIDVTYEVTFIPTVIPAP</sequence>
<feature type="chain" id="PRO_5012758295" description="MucBP domain-containing protein" evidence="4">
    <location>
        <begin position="25"/>
        <end position="487"/>
    </location>
</feature>
<accession>A0A200J7Y8</accession>
<keyword evidence="4" id="KW-0732">Signal</keyword>
<dbReference type="NCBIfam" id="TIGR01167">
    <property type="entry name" value="LPXTG_anchor"/>
    <property type="match status" value="1"/>
</dbReference>
<feature type="domain" description="MucBP" evidence="5">
    <location>
        <begin position="275"/>
        <end position="336"/>
    </location>
</feature>
<evidence type="ECO:0000313" key="6">
    <source>
        <dbReference type="EMBL" id="OUZ32695.1"/>
    </source>
</evidence>
<feature type="region of interest" description="Disordered" evidence="2">
    <location>
        <begin position="71"/>
        <end position="94"/>
    </location>
</feature>
<feature type="signal peptide" evidence="4">
    <location>
        <begin position="1"/>
        <end position="24"/>
    </location>
</feature>
<gene>
    <name evidence="6" type="ORF">A5889_001404</name>
    <name evidence="7" type="ORF">A5889_001673</name>
</gene>
<feature type="transmembrane region" description="Helical" evidence="3">
    <location>
        <begin position="105"/>
        <end position="123"/>
    </location>
</feature>
<reference evidence="7" key="2">
    <citation type="submission" date="2017-05" db="EMBL/GenBank/DDBJ databases">
        <authorList>
            <consortium name="The Broad Institute Genomics Platform"/>
            <consortium name="The Broad Institute Genomic Center for Infectious Diseases"/>
            <person name="Earl A."/>
            <person name="Manson A."/>
            <person name="Schwartman J."/>
            <person name="Gilmore M."/>
            <person name="Abouelleil A."/>
            <person name="Cao P."/>
            <person name="Chapman S."/>
            <person name="Cusick C."/>
            <person name="Shea T."/>
            <person name="Young S."/>
            <person name="Neafsey D."/>
            <person name="Nusbaum C."/>
            <person name="Birren B."/>
        </authorList>
    </citation>
    <scope>NUCLEOTIDE SEQUENCE</scope>
    <source>
        <strain evidence="7">9D6_DIV0238</strain>
    </source>
</reference>
<evidence type="ECO:0000313" key="7">
    <source>
        <dbReference type="EMBL" id="WYJ94171.1"/>
    </source>
</evidence>
<keyword evidence="1" id="KW-0677">Repeat</keyword>
<evidence type="ECO:0000256" key="3">
    <source>
        <dbReference type="SAM" id="Phobius"/>
    </source>
</evidence>
<keyword evidence="8" id="KW-1185">Reference proteome</keyword>
<organism evidence="6">
    <name type="scientific">Candidatus Enterococcus dunnyi</name>
    <dbReference type="NCBI Taxonomy" id="1834192"/>
    <lineage>
        <taxon>Bacteria</taxon>
        <taxon>Bacillati</taxon>
        <taxon>Bacillota</taxon>
        <taxon>Bacilli</taxon>
        <taxon>Lactobacillales</taxon>
        <taxon>Enterococcaceae</taxon>
        <taxon>Enterococcus</taxon>
    </lineage>
</organism>
<evidence type="ECO:0000259" key="5">
    <source>
        <dbReference type="Pfam" id="PF06458"/>
    </source>
</evidence>
<evidence type="ECO:0000256" key="4">
    <source>
        <dbReference type="SAM" id="SignalP"/>
    </source>
</evidence>
<dbReference type="Proteomes" id="UP000196151">
    <property type="component" value="Chromosome"/>
</dbReference>
<dbReference type="RefSeq" id="WP_087640543.1">
    <property type="nucleotide sequence ID" value="NZ_CP147246.1"/>
</dbReference>
<dbReference type="AlphaFoldDB" id="A0A200J7Y8"/>
<proteinExistence type="predicted"/>
<keyword evidence="3" id="KW-0472">Membrane</keyword>
<dbReference type="OrthoDB" id="2364028at2"/>
<dbReference type="Gene3D" id="3.10.20.320">
    <property type="entry name" value="Putative peptidoglycan bound protein (lpxtg motif)"/>
    <property type="match status" value="2"/>
</dbReference>
<keyword evidence="3" id="KW-1133">Transmembrane helix</keyword>
<dbReference type="EMBL" id="CP147246">
    <property type="protein sequence ID" value="WYJ94171.1"/>
    <property type="molecule type" value="Genomic_DNA"/>
</dbReference>